<evidence type="ECO:0000256" key="3">
    <source>
        <dbReference type="SAM" id="Phobius"/>
    </source>
</evidence>
<dbReference type="EMBL" id="KZ989772">
    <property type="protein sequence ID" value="RKP25373.1"/>
    <property type="molecule type" value="Genomic_DNA"/>
</dbReference>
<keyword evidence="3" id="KW-0812">Transmembrane</keyword>
<feature type="signal peptide" evidence="4">
    <location>
        <begin position="1"/>
        <end position="27"/>
    </location>
</feature>
<proteinExistence type="predicted"/>
<keyword evidence="4" id="KW-0732">Signal</keyword>
<keyword evidence="2" id="KW-0808">Transferase</keyword>
<dbReference type="PANTHER" id="PTHR48043:SF145">
    <property type="entry name" value="FI06409P-RELATED"/>
    <property type="match status" value="1"/>
</dbReference>
<dbReference type="Proteomes" id="UP000278143">
    <property type="component" value="Unassembled WGS sequence"/>
</dbReference>
<accession>A0A4P9YYZ0</accession>
<organism evidence="5 6">
    <name type="scientific">Syncephalis pseudoplumigaleata</name>
    <dbReference type="NCBI Taxonomy" id="1712513"/>
    <lineage>
        <taxon>Eukaryota</taxon>
        <taxon>Fungi</taxon>
        <taxon>Fungi incertae sedis</taxon>
        <taxon>Zoopagomycota</taxon>
        <taxon>Zoopagomycotina</taxon>
        <taxon>Zoopagomycetes</taxon>
        <taxon>Zoopagales</taxon>
        <taxon>Piptocephalidaceae</taxon>
        <taxon>Syncephalis</taxon>
    </lineage>
</organism>
<dbReference type="CDD" id="cd03784">
    <property type="entry name" value="GT1_Gtf-like"/>
    <property type="match status" value="1"/>
</dbReference>
<keyword evidence="1" id="KW-0328">Glycosyltransferase</keyword>
<name>A0A4P9YYZ0_9FUNG</name>
<dbReference type="Gene3D" id="3.40.50.2000">
    <property type="entry name" value="Glycogen Phosphorylase B"/>
    <property type="match status" value="2"/>
</dbReference>
<evidence type="ECO:0000256" key="1">
    <source>
        <dbReference type="ARBA" id="ARBA00022676"/>
    </source>
</evidence>
<dbReference type="Pfam" id="PF00201">
    <property type="entry name" value="UDPGT"/>
    <property type="match status" value="1"/>
</dbReference>
<dbReference type="InterPro" id="IPR050271">
    <property type="entry name" value="UDP-glycosyltransferase"/>
</dbReference>
<feature type="transmembrane region" description="Helical" evidence="3">
    <location>
        <begin position="526"/>
        <end position="547"/>
    </location>
</feature>
<keyword evidence="3" id="KW-0472">Membrane</keyword>
<evidence type="ECO:0000313" key="6">
    <source>
        <dbReference type="Proteomes" id="UP000278143"/>
    </source>
</evidence>
<dbReference type="OrthoDB" id="5835829at2759"/>
<dbReference type="GO" id="GO:0008194">
    <property type="term" value="F:UDP-glycosyltransferase activity"/>
    <property type="evidence" value="ECO:0007669"/>
    <property type="project" value="InterPro"/>
</dbReference>
<keyword evidence="6" id="KW-1185">Reference proteome</keyword>
<evidence type="ECO:0000256" key="2">
    <source>
        <dbReference type="ARBA" id="ARBA00022679"/>
    </source>
</evidence>
<protein>
    <recommendedName>
        <fullName evidence="7">UDP-glycosyltransferases domain-containing protein</fullName>
    </recommendedName>
</protein>
<reference evidence="6" key="1">
    <citation type="journal article" date="2018" name="Nat. Microbiol.">
        <title>Leveraging single-cell genomics to expand the fungal tree of life.</title>
        <authorList>
            <person name="Ahrendt S.R."/>
            <person name="Quandt C.A."/>
            <person name="Ciobanu D."/>
            <person name="Clum A."/>
            <person name="Salamov A."/>
            <person name="Andreopoulos B."/>
            <person name="Cheng J.F."/>
            <person name="Woyke T."/>
            <person name="Pelin A."/>
            <person name="Henrissat B."/>
            <person name="Reynolds N.K."/>
            <person name="Benny G.L."/>
            <person name="Smith M.E."/>
            <person name="James T.Y."/>
            <person name="Grigoriev I.V."/>
        </authorList>
    </citation>
    <scope>NUCLEOTIDE SEQUENCE [LARGE SCALE GENOMIC DNA]</scope>
    <source>
        <strain evidence="6">Benny S71-1</strain>
    </source>
</reference>
<keyword evidence="3" id="KW-1133">Transmembrane helix</keyword>
<feature type="chain" id="PRO_5020310792" description="UDP-glycosyltransferases domain-containing protein" evidence="4">
    <location>
        <begin position="28"/>
        <end position="548"/>
    </location>
</feature>
<dbReference type="AlphaFoldDB" id="A0A4P9YYZ0"/>
<evidence type="ECO:0000256" key="4">
    <source>
        <dbReference type="SAM" id="SignalP"/>
    </source>
</evidence>
<evidence type="ECO:0000313" key="5">
    <source>
        <dbReference type="EMBL" id="RKP25373.1"/>
    </source>
</evidence>
<dbReference type="SUPFAM" id="SSF53756">
    <property type="entry name" value="UDP-Glycosyltransferase/glycogen phosphorylase"/>
    <property type="match status" value="1"/>
</dbReference>
<sequence>MKLSFSISTIAVAAVYAAASLYPSAAAAYNASAPLRILLNTPPATQSHSMYMLAVCRELIARGHDVYFATPKVQHKWAADQPKIKLINTSDKTWTREELTKIILEFAEVNEKNPHSADKLVRYMMFTDYAAQYKLMYDIIAGRTEHGGPMDVVMCDFFVRGCIDAAHALDVPCVIRATSTSTDETSRQPYLPGVVDTGVLTYEHASFWKRFHDTVIIPAMAAYEQRASVQFQWDALEQAGVEPYIGLSHQFDKSLLFVPSFPEYDQARPLRPNVIYIGPTLSATYPPLTPELEAYLHGRKEVVYVAFGTVTVITADKFKAMVHSLANAYRAGLIDGVVWALAGTSADALPASIEDVAVNAAGIAVEETHVVSEMQSGAHPFIRLVDIAPQRAVLNHPAVKLFISHCGSASVSEAVDAGTPILAVPGFGDQSGNARKIDGLGAGIYVLWRDVGTAIMDAAFRRIREGADAAGIAATMANFQRIIRVYNRRLPYAADMVELAAVPGALKLLVPAGTRMPWWKVSNADIWLTVALVCMAGLAAMATLPIVT</sequence>
<dbReference type="PANTHER" id="PTHR48043">
    <property type="entry name" value="EG:EG0003.4 PROTEIN-RELATED"/>
    <property type="match status" value="1"/>
</dbReference>
<evidence type="ECO:0008006" key="7">
    <source>
        <dbReference type="Google" id="ProtNLM"/>
    </source>
</evidence>
<dbReference type="InterPro" id="IPR002213">
    <property type="entry name" value="UDP_glucos_trans"/>
</dbReference>
<gene>
    <name evidence="5" type="ORF">SYNPS1DRAFT_28891</name>
</gene>